<reference evidence="2 3" key="1">
    <citation type="submission" date="2017-09" db="EMBL/GenBank/DDBJ databases">
        <title>Sphingomonas panjinensis sp.nov., isolated from oil-contaminated soil.</title>
        <authorList>
            <person name="Wang L."/>
            <person name="Chen L."/>
        </authorList>
    </citation>
    <scope>NUCLEOTIDE SEQUENCE [LARGE SCALE GENOMIC DNA]</scope>
    <source>
        <strain evidence="2 3">FW-11</strain>
    </source>
</reference>
<dbReference type="Gene3D" id="3.10.620.30">
    <property type="match status" value="1"/>
</dbReference>
<dbReference type="EMBL" id="NWBU01000005">
    <property type="protein sequence ID" value="PTQ12287.1"/>
    <property type="molecule type" value="Genomic_DNA"/>
</dbReference>
<name>A0A2T5G063_9SPHN</name>
<organism evidence="2 3">
    <name type="scientific">Sphingomonas oleivorans</name>
    <dbReference type="NCBI Taxonomy" id="1735121"/>
    <lineage>
        <taxon>Bacteria</taxon>
        <taxon>Pseudomonadati</taxon>
        <taxon>Pseudomonadota</taxon>
        <taxon>Alphaproteobacteria</taxon>
        <taxon>Sphingomonadales</taxon>
        <taxon>Sphingomonadaceae</taxon>
        <taxon>Sphingomonas</taxon>
    </lineage>
</organism>
<evidence type="ECO:0000256" key="1">
    <source>
        <dbReference type="SAM" id="MobiDB-lite"/>
    </source>
</evidence>
<keyword evidence="3" id="KW-1185">Reference proteome</keyword>
<comment type="caution">
    <text evidence="2">The sequence shown here is derived from an EMBL/GenBank/DDBJ whole genome shotgun (WGS) entry which is preliminary data.</text>
</comment>
<dbReference type="OrthoDB" id="7571198at2"/>
<dbReference type="Proteomes" id="UP000244162">
    <property type="component" value="Unassembled WGS sequence"/>
</dbReference>
<gene>
    <name evidence="2" type="ORF">CLG96_07045</name>
</gene>
<proteinExistence type="predicted"/>
<evidence type="ECO:0000313" key="3">
    <source>
        <dbReference type="Proteomes" id="UP000244162"/>
    </source>
</evidence>
<dbReference type="AlphaFoldDB" id="A0A2T5G063"/>
<feature type="region of interest" description="Disordered" evidence="1">
    <location>
        <begin position="1"/>
        <end position="21"/>
    </location>
</feature>
<evidence type="ECO:0008006" key="4">
    <source>
        <dbReference type="Google" id="ProtNLM"/>
    </source>
</evidence>
<feature type="compositionally biased region" description="Basic residues" evidence="1">
    <location>
        <begin position="12"/>
        <end position="21"/>
    </location>
</feature>
<dbReference type="InterPro" id="IPR010319">
    <property type="entry name" value="Transglutaminase-like_Cys_pept"/>
</dbReference>
<dbReference type="Pfam" id="PF06035">
    <property type="entry name" value="Peptidase_C93"/>
    <property type="match status" value="1"/>
</dbReference>
<accession>A0A2T5G063</accession>
<protein>
    <recommendedName>
        <fullName evidence="4">Transglutaminase</fullName>
    </recommendedName>
</protein>
<evidence type="ECO:0000313" key="2">
    <source>
        <dbReference type="EMBL" id="PTQ12287.1"/>
    </source>
</evidence>
<sequence length="209" mass="23519">MFPNGSIAHRPPSFRKLSRRGGGHGLTLAPVSFIMAASLLLSACAANRTAEPLRDGGIVLPPRGWMDYCRRNASDPSCKAVRLDAKRWRQLEQAQRETRRIPRRSDRSDHWEVARGNGADCEDIALAARERLHAEGWPLSSLRLATAWTERGDYHVVLTVDVIEHGRLATYVLDSRFTGIVSSDRLERLGYRFHMRQASRGPHWVVVTG</sequence>